<dbReference type="InterPro" id="IPR011006">
    <property type="entry name" value="CheY-like_superfamily"/>
</dbReference>
<dbReference type="InterPro" id="IPR035965">
    <property type="entry name" value="PAS-like_dom_sf"/>
</dbReference>
<dbReference type="InterPro" id="IPR052155">
    <property type="entry name" value="Biofilm_reg_signaling"/>
</dbReference>
<dbReference type="SUPFAM" id="SSF141868">
    <property type="entry name" value="EAL domain-like"/>
    <property type="match status" value="1"/>
</dbReference>
<dbReference type="CDD" id="cd01948">
    <property type="entry name" value="EAL"/>
    <property type="match status" value="1"/>
</dbReference>
<dbReference type="InterPro" id="IPR035919">
    <property type="entry name" value="EAL_sf"/>
</dbReference>
<dbReference type="PROSITE" id="PS50887">
    <property type="entry name" value="GGDEF"/>
    <property type="match status" value="1"/>
</dbReference>
<protein>
    <submittedName>
        <fullName evidence="6">EAL domain-containing protein</fullName>
    </submittedName>
</protein>
<dbReference type="Pfam" id="PF00990">
    <property type="entry name" value="GGDEF"/>
    <property type="match status" value="1"/>
</dbReference>
<dbReference type="SMART" id="SM00267">
    <property type="entry name" value="GGDEF"/>
    <property type="match status" value="1"/>
</dbReference>
<feature type="modified residue" description="4-aspartylphosphate" evidence="1">
    <location>
        <position position="61"/>
    </location>
</feature>
<dbReference type="Gene3D" id="3.40.50.2300">
    <property type="match status" value="1"/>
</dbReference>
<dbReference type="RefSeq" id="WP_317701035.1">
    <property type="nucleotide sequence ID" value="NZ_CP136921.1"/>
</dbReference>
<dbReference type="InterPro" id="IPR013656">
    <property type="entry name" value="PAS_4"/>
</dbReference>
<dbReference type="PROSITE" id="PS50113">
    <property type="entry name" value="PAC"/>
    <property type="match status" value="1"/>
</dbReference>
<dbReference type="Gene3D" id="3.20.20.450">
    <property type="entry name" value="EAL domain"/>
    <property type="match status" value="1"/>
</dbReference>
<evidence type="ECO:0000259" key="5">
    <source>
        <dbReference type="PROSITE" id="PS50887"/>
    </source>
</evidence>
<dbReference type="Pfam" id="PF00563">
    <property type="entry name" value="EAL"/>
    <property type="match status" value="1"/>
</dbReference>
<dbReference type="Gene3D" id="3.30.450.20">
    <property type="entry name" value="PAS domain"/>
    <property type="match status" value="1"/>
</dbReference>
<dbReference type="PROSITE" id="PS50883">
    <property type="entry name" value="EAL"/>
    <property type="match status" value="1"/>
</dbReference>
<feature type="domain" description="EAL" evidence="4">
    <location>
        <begin position="434"/>
        <end position="689"/>
    </location>
</feature>
<keyword evidence="1" id="KW-0597">Phosphoprotein</keyword>
<dbReference type="SUPFAM" id="SSF55073">
    <property type="entry name" value="Nucleotide cyclase"/>
    <property type="match status" value="1"/>
</dbReference>
<organism evidence="6 7">
    <name type="scientific">Diaphorobacter limosus</name>
    <dbReference type="NCBI Taxonomy" id="3036128"/>
    <lineage>
        <taxon>Bacteria</taxon>
        <taxon>Pseudomonadati</taxon>
        <taxon>Pseudomonadota</taxon>
        <taxon>Betaproteobacteria</taxon>
        <taxon>Burkholderiales</taxon>
        <taxon>Comamonadaceae</taxon>
        <taxon>Diaphorobacter</taxon>
    </lineage>
</organism>
<dbReference type="InterPro" id="IPR000014">
    <property type="entry name" value="PAS"/>
</dbReference>
<evidence type="ECO:0000313" key="7">
    <source>
        <dbReference type="Proteomes" id="UP001303211"/>
    </source>
</evidence>
<dbReference type="NCBIfam" id="TIGR00254">
    <property type="entry name" value="GGDEF"/>
    <property type="match status" value="1"/>
</dbReference>
<dbReference type="Proteomes" id="UP001303211">
    <property type="component" value="Chromosome"/>
</dbReference>
<evidence type="ECO:0000259" key="2">
    <source>
        <dbReference type="PROSITE" id="PS50110"/>
    </source>
</evidence>
<evidence type="ECO:0000259" key="4">
    <source>
        <dbReference type="PROSITE" id="PS50883"/>
    </source>
</evidence>
<dbReference type="SMART" id="SM00448">
    <property type="entry name" value="REC"/>
    <property type="match status" value="1"/>
</dbReference>
<dbReference type="Pfam" id="PF08448">
    <property type="entry name" value="PAS_4"/>
    <property type="match status" value="1"/>
</dbReference>
<feature type="domain" description="Response regulatory" evidence="2">
    <location>
        <begin position="11"/>
        <end position="126"/>
    </location>
</feature>
<dbReference type="Gene3D" id="3.30.70.270">
    <property type="match status" value="1"/>
</dbReference>
<dbReference type="InterPro" id="IPR001789">
    <property type="entry name" value="Sig_transdc_resp-reg_receiver"/>
</dbReference>
<dbReference type="InterPro" id="IPR043128">
    <property type="entry name" value="Rev_trsase/Diguanyl_cyclase"/>
</dbReference>
<gene>
    <name evidence="6" type="ORF">P4826_14220</name>
</gene>
<dbReference type="InterPro" id="IPR000700">
    <property type="entry name" value="PAS-assoc_C"/>
</dbReference>
<accession>A0ABZ0J2H3</accession>
<name>A0ABZ0J2H3_9BURK</name>
<dbReference type="InterPro" id="IPR001633">
    <property type="entry name" value="EAL_dom"/>
</dbReference>
<dbReference type="SUPFAM" id="SSF52172">
    <property type="entry name" value="CheY-like"/>
    <property type="match status" value="1"/>
</dbReference>
<proteinExistence type="predicted"/>
<evidence type="ECO:0000256" key="1">
    <source>
        <dbReference type="PROSITE-ProRule" id="PRU00169"/>
    </source>
</evidence>
<keyword evidence="7" id="KW-1185">Reference proteome</keyword>
<dbReference type="NCBIfam" id="TIGR00229">
    <property type="entry name" value="sensory_box"/>
    <property type="match status" value="1"/>
</dbReference>
<dbReference type="CDD" id="cd01949">
    <property type="entry name" value="GGDEF"/>
    <property type="match status" value="1"/>
</dbReference>
<dbReference type="PROSITE" id="PS50110">
    <property type="entry name" value="RESPONSE_REGULATORY"/>
    <property type="match status" value="1"/>
</dbReference>
<feature type="domain" description="PAC" evidence="3">
    <location>
        <begin position="207"/>
        <end position="260"/>
    </location>
</feature>
<dbReference type="InterPro" id="IPR000160">
    <property type="entry name" value="GGDEF_dom"/>
</dbReference>
<feature type="domain" description="GGDEF" evidence="5">
    <location>
        <begin position="292"/>
        <end position="425"/>
    </location>
</feature>
<dbReference type="InterPro" id="IPR029787">
    <property type="entry name" value="Nucleotide_cyclase"/>
</dbReference>
<dbReference type="SMART" id="SM00052">
    <property type="entry name" value="EAL"/>
    <property type="match status" value="1"/>
</dbReference>
<evidence type="ECO:0000313" key="6">
    <source>
        <dbReference type="EMBL" id="WOO31556.1"/>
    </source>
</evidence>
<sequence>MSPSADITPYRLLIVEDEALIAEETADRLTRLGYQVLGIADTGPQAIAMAQQLQPDLVLMDIRLKGAMSGIEAAEQIYQSLQTPVIFASAHSDRETLQRAQINAQFGYIVKPFRENDLTMALRVALHRHQVEESLRSSHITHASILASINDCVVVANAQGRVGFMNLPAEELLGCAGGDCFDKPLADIVPLLDAHGRQSITIDKNLPDGTTCLLNNRHGQELHVEVTVTPIADTTQREIGTTVVLKDVTERKRQDALIWRQAHFDELTGLPNRAMFREQLQGAMHKAAGLQGSVALLLLDLDNFKEVNDTLGHARGDELLRQVAQRIEACVRQGDLVARLGGDEFAIILPGMAETTAIAQLATRINTELAAPLHVGGAQLHTQASIGISVYPRDTHSLDELIKFADQAMYTAKAGGRNRFAHFNPAMQAQIVRRAMLLRDLRQALQGRQMLLHYQPIIDLRSGQVVKAEALLRWQHPQHGLISPMEFIPLAEESGLIHEIGEWVLRQAVQSVAHIRAHHARLLPINVNVSAKQLARPGFSAAHWAHLMDASNLPRNAITMEITEGTLVENSQLVRDCLTGFVQHGVEVALDDFGTGFSSLAYLKRFDIDYLKIDASFIRGLEAGGNDHAIVEAIITMAHKLGIQTIAEGVETAAQRDLLKALGCDHAQGYLFAKPLPLAAFEAYISTNPA</sequence>
<dbReference type="CDD" id="cd17534">
    <property type="entry name" value="REC_DC-like"/>
    <property type="match status" value="1"/>
</dbReference>
<dbReference type="PANTHER" id="PTHR44757:SF2">
    <property type="entry name" value="BIOFILM ARCHITECTURE MAINTENANCE PROTEIN MBAA"/>
    <property type="match status" value="1"/>
</dbReference>
<evidence type="ECO:0000259" key="3">
    <source>
        <dbReference type="PROSITE" id="PS50113"/>
    </source>
</evidence>
<dbReference type="EMBL" id="CP136921">
    <property type="protein sequence ID" value="WOO31556.1"/>
    <property type="molecule type" value="Genomic_DNA"/>
</dbReference>
<dbReference type="CDD" id="cd00130">
    <property type="entry name" value="PAS"/>
    <property type="match status" value="1"/>
</dbReference>
<reference evidence="6 7" key="1">
    <citation type="submission" date="2023-03" db="EMBL/GenBank/DDBJ databases">
        <title>Diaphorobacter basophil sp. nov., isolated from a sewage-treatment plant.</title>
        <authorList>
            <person name="Yang K."/>
        </authorList>
    </citation>
    <scope>NUCLEOTIDE SEQUENCE [LARGE SCALE GENOMIC DNA]</scope>
    <source>
        <strain evidence="6 7">Y-1</strain>
    </source>
</reference>
<dbReference type="Pfam" id="PF00072">
    <property type="entry name" value="Response_reg"/>
    <property type="match status" value="1"/>
</dbReference>
<dbReference type="PANTHER" id="PTHR44757">
    <property type="entry name" value="DIGUANYLATE CYCLASE DGCP"/>
    <property type="match status" value="1"/>
</dbReference>
<dbReference type="SUPFAM" id="SSF55785">
    <property type="entry name" value="PYP-like sensor domain (PAS domain)"/>
    <property type="match status" value="1"/>
</dbReference>